<dbReference type="AlphaFoldDB" id="A0A3A4KRB3"/>
<comment type="caution">
    <text evidence="1">The sequence shown here is derived from an EMBL/GenBank/DDBJ whole genome shotgun (WGS) entry which is preliminary data.</text>
</comment>
<evidence type="ECO:0000313" key="2">
    <source>
        <dbReference type="Proteomes" id="UP000266677"/>
    </source>
</evidence>
<dbReference type="EMBL" id="QZFU01000013">
    <property type="protein sequence ID" value="RJO78390.1"/>
    <property type="molecule type" value="Genomic_DNA"/>
</dbReference>
<accession>A0A3A4KRB3</accession>
<dbReference type="InterPro" id="IPR001646">
    <property type="entry name" value="5peptide_repeat"/>
</dbReference>
<organism evidence="1 2">
    <name type="scientific">Nocardia panacis</name>
    <dbReference type="NCBI Taxonomy" id="2340916"/>
    <lineage>
        <taxon>Bacteria</taxon>
        <taxon>Bacillati</taxon>
        <taxon>Actinomycetota</taxon>
        <taxon>Actinomycetes</taxon>
        <taxon>Mycobacteriales</taxon>
        <taxon>Nocardiaceae</taxon>
        <taxon>Nocardia</taxon>
    </lineage>
</organism>
<keyword evidence="2" id="KW-1185">Reference proteome</keyword>
<dbReference type="OrthoDB" id="2579959at2"/>
<dbReference type="PANTHER" id="PTHR14136">
    <property type="entry name" value="BTB_POZ DOMAIN-CONTAINING PROTEIN KCTD9"/>
    <property type="match status" value="1"/>
</dbReference>
<evidence type="ECO:0000313" key="1">
    <source>
        <dbReference type="EMBL" id="RJO78390.1"/>
    </source>
</evidence>
<dbReference type="SUPFAM" id="SSF141571">
    <property type="entry name" value="Pentapeptide repeat-like"/>
    <property type="match status" value="1"/>
</dbReference>
<dbReference type="RefSeq" id="WP_120038723.1">
    <property type="nucleotide sequence ID" value="NZ_QZFU01000013.1"/>
</dbReference>
<dbReference type="Pfam" id="PF13599">
    <property type="entry name" value="Pentapeptide_4"/>
    <property type="match status" value="1"/>
</dbReference>
<dbReference type="Gene3D" id="2.160.20.80">
    <property type="entry name" value="E3 ubiquitin-protein ligase SopA"/>
    <property type="match status" value="1"/>
</dbReference>
<dbReference type="InterPro" id="IPR051082">
    <property type="entry name" value="Pentapeptide-BTB/POZ_domain"/>
</dbReference>
<sequence>MPHQLADLRYARHLTASDAAPEHEGEYEYTHFTGDLGAIQAEHARFSESVFTDVALERGSLRYARFSDVWLRDVRWVGTDVSDTGWQDVEMLIGALAGVDAGGAGLRRVRFEGCKFESVNFRAAVLREVEFVDCVLRNTDFGQAKLTKVGFAGSSLDEIDFTGATLSEVDLRGTRTLRVAGSLEALRGATVSPAQLMDLAAAFARQIGLVVAE</sequence>
<dbReference type="Proteomes" id="UP000266677">
    <property type="component" value="Unassembled WGS sequence"/>
</dbReference>
<reference evidence="1 2" key="1">
    <citation type="submission" date="2018-09" db="EMBL/GenBank/DDBJ databases">
        <title>YIM PH21274 draft genome.</title>
        <authorList>
            <person name="Miao C."/>
        </authorList>
    </citation>
    <scope>NUCLEOTIDE SEQUENCE [LARGE SCALE GENOMIC DNA]</scope>
    <source>
        <strain evidence="1 2">YIM PH 21724</strain>
    </source>
</reference>
<protein>
    <submittedName>
        <fullName evidence="1">Pentapeptide repeat-containing protein</fullName>
    </submittedName>
</protein>
<dbReference type="PANTHER" id="PTHR14136:SF17">
    <property type="entry name" value="BTB_POZ DOMAIN-CONTAINING PROTEIN KCTD9"/>
    <property type="match status" value="1"/>
</dbReference>
<proteinExistence type="predicted"/>
<gene>
    <name evidence="1" type="ORF">D5S18_05690</name>
</gene>
<name>A0A3A4KRB3_9NOCA</name>